<dbReference type="EMBL" id="BGPR01048641">
    <property type="protein sequence ID" value="GBO25666.1"/>
    <property type="molecule type" value="Genomic_DNA"/>
</dbReference>
<accession>A0A4Y2VNA8</accession>
<evidence type="ECO:0000313" key="1">
    <source>
        <dbReference type="EMBL" id="GBO25666.1"/>
    </source>
</evidence>
<gene>
    <name evidence="2" type="ORF">AVEN_37028_1</name>
    <name evidence="1" type="ORF">AVEN_99972_1</name>
</gene>
<keyword evidence="3" id="KW-1185">Reference proteome</keyword>
<protein>
    <submittedName>
        <fullName evidence="1">Uncharacterized protein</fullName>
    </submittedName>
</protein>
<dbReference type="EMBL" id="BGPR01048644">
    <property type="protein sequence ID" value="GBO25670.1"/>
    <property type="molecule type" value="Genomic_DNA"/>
</dbReference>
<proteinExistence type="predicted"/>
<comment type="caution">
    <text evidence="1">The sequence shown here is derived from an EMBL/GenBank/DDBJ whole genome shotgun (WGS) entry which is preliminary data.</text>
</comment>
<sequence length="96" mass="11436">MPGDEVIGGSFQTFLFEVWHWLLHMPRHCENTLREVPCQFHHNCNNRRQTGETFEVGNERAMLKEEDNIPISTRCSTILLRYPHDIVRYSEYRITS</sequence>
<reference evidence="1 3" key="1">
    <citation type="journal article" date="2019" name="Sci. Rep.">
        <title>Orb-weaving spider Araneus ventricosus genome elucidates the spidroin gene catalogue.</title>
        <authorList>
            <person name="Kono N."/>
            <person name="Nakamura H."/>
            <person name="Ohtoshi R."/>
            <person name="Moran D.A.P."/>
            <person name="Shinohara A."/>
            <person name="Yoshida Y."/>
            <person name="Fujiwara M."/>
            <person name="Mori M."/>
            <person name="Tomita M."/>
            <person name="Arakawa K."/>
        </authorList>
    </citation>
    <scope>NUCLEOTIDE SEQUENCE [LARGE SCALE GENOMIC DNA]</scope>
</reference>
<organism evidence="1 3">
    <name type="scientific">Araneus ventricosus</name>
    <name type="common">Orbweaver spider</name>
    <name type="synonym">Epeira ventricosa</name>
    <dbReference type="NCBI Taxonomy" id="182803"/>
    <lineage>
        <taxon>Eukaryota</taxon>
        <taxon>Metazoa</taxon>
        <taxon>Ecdysozoa</taxon>
        <taxon>Arthropoda</taxon>
        <taxon>Chelicerata</taxon>
        <taxon>Arachnida</taxon>
        <taxon>Araneae</taxon>
        <taxon>Araneomorphae</taxon>
        <taxon>Entelegynae</taxon>
        <taxon>Araneoidea</taxon>
        <taxon>Araneidae</taxon>
        <taxon>Araneus</taxon>
    </lineage>
</organism>
<dbReference type="Proteomes" id="UP000499080">
    <property type="component" value="Unassembled WGS sequence"/>
</dbReference>
<evidence type="ECO:0000313" key="2">
    <source>
        <dbReference type="EMBL" id="GBO25670.1"/>
    </source>
</evidence>
<evidence type="ECO:0000313" key="3">
    <source>
        <dbReference type="Proteomes" id="UP000499080"/>
    </source>
</evidence>
<dbReference type="AlphaFoldDB" id="A0A4Y2VNA8"/>
<name>A0A4Y2VNA8_ARAVE</name>